<keyword evidence="3" id="KW-1185">Reference proteome</keyword>
<dbReference type="EnsemblPlants" id="OPUNC04G19150.1">
    <property type="protein sequence ID" value="OPUNC04G19150.1"/>
    <property type="gene ID" value="OPUNC04G19150"/>
</dbReference>
<reference evidence="2" key="2">
    <citation type="submission" date="2018-05" db="EMBL/GenBank/DDBJ databases">
        <title>OpunRS2 (Oryza punctata Reference Sequence Version 2).</title>
        <authorList>
            <person name="Zhang J."/>
            <person name="Kudrna D."/>
            <person name="Lee S."/>
            <person name="Talag J."/>
            <person name="Welchert J."/>
            <person name="Wing R.A."/>
        </authorList>
    </citation>
    <scope>NUCLEOTIDE SEQUENCE [LARGE SCALE GENOMIC DNA]</scope>
</reference>
<organism evidence="2">
    <name type="scientific">Oryza punctata</name>
    <name type="common">Red rice</name>
    <dbReference type="NCBI Taxonomy" id="4537"/>
    <lineage>
        <taxon>Eukaryota</taxon>
        <taxon>Viridiplantae</taxon>
        <taxon>Streptophyta</taxon>
        <taxon>Embryophyta</taxon>
        <taxon>Tracheophyta</taxon>
        <taxon>Spermatophyta</taxon>
        <taxon>Magnoliopsida</taxon>
        <taxon>Liliopsida</taxon>
        <taxon>Poales</taxon>
        <taxon>Poaceae</taxon>
        <taxon>BOP clade</taxon>
        <taxon>Oryzoideae</taxon>
        <taxon>Oryzeae</taxon>
        <taxon>Oryzinae</taxon>
        <taxon>Oryza</taxon>
    </lineage>
</organism>
<evidence type="ECO:0000313" key="2">
    <source>
        <dbReference type="EnsemblPlants" id="OPUNC04G19150.1"/>
    </source>
</evidence>
<proteinExistence type="predicted"/>
<sequence>MYRPFLKWATWVETIGVEVVGYLDWMPRRERRGTGRRALGEREVGNAADDLRTEPALYHMAKPVYRAFVPADDPVAEERETRRKHESTSNYMSHGKSKQGQHSSARHYLQRSYLNGLGSPSCADGRLR</sequence>
<feature type="compositionally biased region" description="Basic residues" evidence="1">
    <location>
        <begin position="95"/>
        <end position="109"/>
    </location>
</feature>
<evidence type="ECO:0000256" key="1">
    <source>
        <dbReference type="SAM" id="MobiDB-lite"/>
    </source>
</evidence>
<feature type="region of interest" description="Disordered" evidence="1">
    <location>
        <begin position="73"/>
        <end position="110"/>
    </location>
</feature>
<reference evidence="2" key="1">
    <citation type="submission" date="2015-04" db="UniProtKB">
        <authorList>
            <consortium name="EnsemblPlants"/>
        </authorList>
    </citation>
    <scope>IDENTIFICATION</scope>
</reference>
<evidence type="ECO:0000313" key="3">
    <source>
        <dbReference type="Proteomes" id="UP000026962"/>
    </source>
</evidence>
<dbReference type="HOGENOM" id="CLU_1963170_0_0_1"/>
<dbReference type="AlphaFoldDB" id="A0A0E0KTT8"/>
<dbReference type="Gramene" id="OPUNC04G19150.1">
    <property type="protein sequence ID" value="OPUNC04G19150.1"/>
    <property type="gene ID" value="OPUNC04G19150"/>
</dbReference>
<name>A0A0E0KTT8_ORYPU</name>
<dbReference type="Proteomes" id="UP000026962">
    <property type="component" value="Chromosome 4"/>
</dbReference>
<feature type="compositionally biased region" description="Basic and acidic residues" evidence="1">
    <location>
        <begin position="76"/>
        <end position="87"/>
    </location>
</feature>
<accession>A0A0E0KTT8</accession>
<protein>
    <submittedName>
        <fullName evidence="2">Uncharacterized protein</fullName>
    </submittedName>
</protein>